<dbReference type="SMART" id="SM01419">
    <property type="entry name" value="Thiol-ester_cl"/>
    <property type="match status" value="1"/>
</dbReference>
<feature type="compositionally biased region" description="Acidic residues" evidence="2">
    <location>
        <begin position="465"/>
        <end position="478"/>
    </location>
</feature>
<reference evidence="5 6" key="1">
    <citation type="submission" date="2024-12" db="EMBL/GenBank/DDBJ databases">
        <authorList>
            <person name="Lee Y."/>
        </authorList>
    </citation>
    <scope>NUCLEOTIDE SEQUENCE [LARGE SCALE GENOMIC DNA]</scope>
    <source>
        <strain evidence="5 6">03SUJ4</strain>
    </source>
</reference>
<dbReference type="CDD" id="cd02891">
    <property type="entry name" value="A2M_like"/>
    <property type="match status" value="1"/>
</dbReference>
<evidence type="ECO:0000259" key="3">
    <source>
        <dbReference type="SMART" id="SM01359"/>
    </source>
</evidence>
<feature type="region of interest" description="Disordered" evidence="2">
    <location>
        <begin position="451"/>
        <end position="500"/>
    </location>
</feature>
<protein>
    <submittedName>
        <fullName evidence="5">Alpha-2-macroglobulin family protein</fullName>
    </submittedName>
</protein>
<organism evidence="5 6">
    <name type="scientific">Terriglobus aquaticus</name>
    <dbReference type="NCBI Taxonomy" id="940139"/>
    <lineage>
        <taxon>Bacteria</taxon>
        <taxon>Pseudomonadati</taxon>
        <taxon>Acidobacteriota</taxon>
        <taxon>Terriglobia</taxon>
        <taxon>Terriglobales</taxon>
        <taxon>Acidobacteriaceae</taxon>
        <taxon>Terriglobus</taxon>
    </lineage>
</organism>
<comment type="similarity">
    <text evidence="1">Belongs to the protease inhibitor I39 (alpha-2-macroglobulin) family. Bacterial alpha-2-macroglobulin subfamily.</text>
</comment>
<dbReference type="SUPFAM" id="SSF48239">
    <property type="entry name" value="Terpenoid cyclases/Protein prenyltransferases"/>
    <property type="match status" value="1"/>
</dbReference>
<dbReference type="InterPro" id="IPR001599">
    <property type="entry name" value="Macroglobln_a2"/>
</dbReference>
<dbReference type="Gene3D" id="2.60.40.1930">
    <property type="match status" value="1"/>
</dbReference>
<dbReference type="InterPro" id="IPR002890">
    <property type="entry name" value="MG2"/>
</dbReference>
<evidence type="ECO:0000313" key="5">
    <source>
        <dbReference type="EMBL" id="MFN2976528.1"/>
    </source>
</evidence>
<name>A0ABW9KLW1_9BACT</name>
<comment type="caution">
    <text evidence="5">The sequence shown here is derived from an EMBL/GenBank/DDBJ whole genome shotgun (WGS) entry which is preliminary data.</text>
</comment>
<evidence type="ECO:0000256" key="1">
    <source>
        <dbReference type="ARBA" id="ARBA00010556"/>
    </source>
</evidence>
<dbReference type="Pfam" id="PF17973">
    <property type="entry name" value="bMG10"/>
    <property type="match status" value="1"/>
</dbReference>
<dbReference type="Gene3D" id="2.20.130.20">
    <property type="match status" value="1"/>
</dbReference>
<dbReference type="Pfam" id="PF01835">
    <property type="entry name" value="MG2"/>
    <property type="match status" value="1"/>
</dbReference>
<dbReference type="Pfam" id="PF07703">
    <property type="entry name" value="A2M_BRD"/>
    <property type="match status" value="1"/>
</dbReference>
<dbReference type="Pfam" id="PF00207">
    <property type="entry name" value="A2M"/>
    <property type="match status" value="1"/>
</dbReference>
<dbReference type="InterPro" id="IPR008930">
    <property type="entry name" value="Terpenoid_cyclase/PrenylTrfase"/>
</dbReference>
<dbReference type="InterPro" id="IPR011626">
    <property type="entry name" value="Alpha-macroglobulin_TED"/>
</dbReference>
<dbReference type="SMART" id="SM01360">
    <property type="entry name" value="A2M"/>
    <property type="match status" value="1"/>
</dbReference>
<dbReference type="InterPro" id="IPR041246">
    <property type="entry name" value="Bact_MG10"/>
</dbReference>
<proteinExistence type="inferred from homology"/>
<dbReference type="SMART" id="SM01359">
    <property type="entry name" value="A2M_N_2"/>
    <property type="match status" value="1"/>
</dbReference>
<feature type="domain" description="Alpha-2-macroglobulin bait region" evidence="3">
    <location>
        <begin position="658"/>
        <end position="797"/>
    </location>
</feature>
<dbReference type="InterPro" id="IPR011625">
    <property type="entry name" value="A2M_N_BRD"/>
</dbReference>
<sequence>MCLLPLRSYAANPYFTLSTNRSFAPGTQPKLHLYTHDVDALEFRVYRVEDPEAFAAKLQEMHSFGDPSHAWSVPEQIDEKTWIERFHDWKSSLWHAIKEFFRTQFSRATRDAFKTKQSSLARRSVIVNAAQFAQIPLLNDRQLVARWRLRVPATFVSDNQILPISGLDRGMYLVEATDGHLKAYTVLLVSQTALVTRLVSGEVVTFVADRTTGASVPHASVSMQLGSGPIVRKASAADGTAVFEHAASAGDADTADSEAAQKLWFMARSGSDVALSSPFSYSFTQTVQDTSVAYVYTDRPVYRPGNTVHFKAILRDRSGNTLAVPKAGAIHVKAVDDADKTLLEEDLPLSAMGTIQGDIPLPADVGLGFARLTLTRGDNDTSLGGTAFRVEEYRKPEYQVQVTVAKPMLLQGESNSATVQARYFFGEPVSNGRVKYRVYRSRHYWWGDPTDADDDAAGEQSSADDASDSSQDVEEGDQQSEHTSQLDADGKLTVPIPTHFSDDQRYDTDYVVEAGVTDEAGREITARYRFTATHGSFRIHAQTQSYTVASGGTASVQVSAVDYKDRPVQTRIHVRLVQPPANGADSSDSAKTLAETDVNTAANGSATASLAVRSSANGSLRVVATAETPEHRTVEDSDYVWVSGTASEEDEDTDGQKIRILTDKKTYAPGDTAHVTLVSPVADVHVLFTATANAPILRKVLAGRGNTLNVDLPLGKEAQPNLTLDAVLVKNDKLYQGRRSVSVPPVQQRLQIAIAPVSQVFQPGQTAAYDVTTTDAAGRPTAAELSFDVVDEAIYSLYPDSSGDMVKQLYPDRAIYPEYDSSLTYYFTGEAGTRSPQLAMRHTRYGPHLAQVKPGLDAKGPRIRKDFPDTAFWQPAVRTDANGHARVSFSYPDSLTTWRTSVRAITASSQAGSAVNRVIVRKNIIVRMGQPRFLRKGDSVTVPVIAHNYLPSAQQVQLSLGATGLELPQSPPTAVALLPRADNTTNFRLRASAIGTATLTAKATGATEGDALQLSFPVEPDGVKQNVANAGIAVNTTSQNAVLKFPAGTDPAAHRLRLNASPSIAGTLFGALDYLTSFPYGCTEQTMSSFLPDLLVSKALSRLGVPLRESSARLHAQVTAGIQKLNDTHHSNGGWGWWQEDDSQVFMTAYVVSGLQQAVDAGYPEANSNIDSGADYLVKQLAQHPRMLPELRAFVVYALALHKRNVAVDLDLLYRRRADLSAQALAYTGLAMRQSGDGRSSEIATLLESKAKVQGELASWAADRNNLLDVDSDESAAATAFALKFLIGERPASPLLPKAAQWLILHRDEGAWWGSTYDSAFVLYGLTEYVAATQELNADLDVDIRVNNTNIAHRHFNRADALHGATLEVTLDATRLNPETNQVEIATRGNGRAYWSAQGEFYSTAKAAYQAGTMQLNIARDYYRLVPKQTGDHMVYTLQPLSGTAQKGEILAVHLGVSGSPQKYLLIEDPIAAGTEFVRNRSSYNIEGAPDSWTDWYTRQEFHDDRAAFFSTNFAHRQDLFYLVQVVNAGSFQISPARVMPMYQPGVQATTDTLHLDVPEVVR</sequence>
<dbReference type="Gene3D" id="1.50.10.20">
    <property type="match status" value="1"/>
</dbReference>
<gene>
    <name evidence="5" type="ORF">ACK2TP_12210</name>
</gene>
<dbReference type="RefSeq" id="WP_263411997.1">
    <property type="nucleotide sequence ID" value="NZ_BAABBH010000001.1"/>
</dbReference>
<feature type="domain" description="Alpha-2-macroglobulin" evidence="4">
    <location>
        <begin position="870"/>
        <end position="960"/>
    </location>
</feature>
<dbReference type="InterPro" id="IPR051802">
    <property type="entry name" value="YfhM-like"/>
</dbReference>
<dbReference type="PANTHER" id="PTHR40094">
    <property type="entry name" value="ALPHA-2-MACROGLOBULIN HOMOLOG"/>
    <property type="match status" value="1"/>
</dbReference>
<evidence type="ECO:0000259" key="4">
    <source>
        <dbReference type="SMART" id="SM01360"/>
    </source>
</evidence>
<accession>A0ABW9KLW1</accession>
<dbReference type="Proteomes" id="UP001634747">
    <property type="component" value="Unassembled WGS sequence"/>
</dbReference>
<dbReference type="EMBL" id="JBJYXY010000001">
    <property type="protein sequence ID" value="MFN2976528.1"/>
    <property type="molecule type" value="Genomic_DNA"/>
</dbReference>
<evidence type="ECO:0000256" key="2">
    <source>
        <dbReference type="SAM" id="MobiDB-lite"/>
    </source>
</evidence>
<dbReference type="PANTHER" id="PTHR40094:SF1">
    <property type="entry name" value="UBIQUITIN DOMAIN-CONTAINING PROTEIN"/>
    <property type="match status" value="1"/>
</dbReference>
<evidence type="ECO:0000313" key="6">
    <source>
        <dbReference type="Proteomes" id="UP001634747"/>
    </source>
</evidence>
<dbReference type="InterPro" id="IPR047565">
    <property type="entry name" value="Alpha-macroglob_thiol-ester_cl"/>
</dbReference>
<keyword evidence="6" id="KW-1185">Reference proteome</keyword>
<dbReference type="Pfam" id="PF07678">
    <property type="entry name" value="TED_complement"/>
    <property type="match status" value="1"/>
</dbReference>